<proteinExistence type="predicted"/>
<dbReference type="EMBL" id="AP035768">
    <property type="protein sequence ID" value="BFO15819.1"/>
    <property type="molecule type" value="Genomic_DNA"/>
</dbReference>
<reference evidence="1" key="2">
    <citation type="submission" date="2024-07" db="EMBL/GenBank/DDBJ databases">
        <title>Streptomyces haneummycinica sp. nov., a new antibiotic-producing actinobacterium isolated from marine sediment.</title>
        <authorList>
            <person name="Uemura M."/>
            <person name="Hamada M."/>
            <person name="Hirano S."/>
            <person name="Kobayashi K."/>
            <person name="Ohshiro T."/>
            <person name="Kobayashi T."/>
            <person name="Terahara T."/>
        </authorList>
    </citation>
    <scope>NUCLEOTIDE SEQUENCE</scope>
    <source>
        <strain evidence="1">KM77-8</strain>
    </source>
</reference>
<accession>A0AAT9HEJ0</accession>
<organism evidence="1">
    <name type="scientific">Streptomyces haneummycinicus</name>
    <dbReference type="NCBI Taxonomy" id="3074435"/>
    <lineage>
        <taxon>Bacteria</taxon>
        <taxon>Bacillati</taxon>
        <taxon>Actinomycetota</taxon>
        <taxon>Actinomycetes</taxon>
        <taxon>Kitasatosporales</taxon>
        <taxon>Streptomycetaceae</taxon>
        <taxon>Streptomyces</taxon>
    </lineage>
</organism>
<dbReference type="AlphaFoldDB" id="A0AAT9HEJ0"/>
<protein>
    <recommendedName>
        <fullName evidence="2">S1 RNA-binding domain-containing protein</fullName>
    </recommendedName>
</protein>
<evidence type="ECO:0000313" key="1">
    <source>
        <dbReference type="EMBL" id="BFO15819.1"/>
    </source>
</evidence>
<reference evidence="1" key="1">
    <citation type="submission" date="2024-06" db="EMBL/GenBank/DDBJ databases">
        <authorList>
            <consortium name="consrtm"/>
            <person name="Uemura M."/>
            <person name="Terahara T."/>
        </authorList>
    </citation>
    <scope>NUCLEOTIDE SEQUENCE</scope>
    <source>
        <strain evidence="1">KM77-8</strain>
    </source>
</reference>
<gene>
    <name evidence="1" type="ORF">SHKM778_22070</name>
</gene>
<name>A0AAT9HEJ0_9ACTN</name>
<sequence length="94" mass="10293">MKVSEHQEFDVTVTVVAPVGSRVAIDGGGIGFIDQAMHPSWWDESVAPPQVGDRLHVVVLDPDREPPRLSALQRDMDIARRLRGPGAADQAKRN</sequence>
<evidence type="ECO:0008006" key="2">
    <source>
        <dbReference type="Google" id="ProtNLM"/>
    </source>
</evidence>